<dbReference type="OrthoDB" id="7687098at2759"/>
<dbReference type="GeneID" id="112466431"/>
<gene>
    <name evidence="2" type="primary">LOC112466431</name>
</gene>
<proteinExistence type="predicted"/>
<reference evidence="2" key="1">
    <citation type="submission" date="2025-08" db="UniProtKB">
        <authorList>
            <consortium name="RefSeq"/>
        </authorList>
    </citation>
    <scope>IDENTIFICATION</scope>
    <source>
        <tissue evidence="2">Whole body</tissue>
    </source>
</reference>
<name>A0A6J1R7V3_9HYME</name>
<dbReference type="Proteomes" id="UP000504618">
    <property type="component" value="Unplaced"/>
</dbReference>
<evidence type="ECO:0000313" key="2">
    <source>
        <dbReference type="RefSeq" id="XP_024890288.1"/>
    </source>
</evidence>
<protein>
    <submittedName>
        <fullName evidence="2">Uncharacterized protein LOC112466431</fullName>
    </submittedName>
</protein>
<sequence>MEKNSFASSSNYFDRLRCKTREIDGGIERLAETWKTPHLLIGGYAERTAETNACLEELWESIRSTGNAAEKLKSKLEPSLDETDQLLKESQAMYEDLKGQCDNLDIVLAEYGYHYEESNGGSENQSRNVSQDCANDNLLTTEEMPDMEVEFTPDLTWKCKAKSRESDSLNGSQRNPIKGIATPVIKSLKSVLQSEILNRKGSLLSNTSVQESNYSKQNTKVLRR</sequence>
<accession>A0A6J1R7V3</accession>
<dbReference type="AlphaFoldDB" id="A0A6J1R7V3"/>
<dbReference type="RefSeq" id="XP_024890288.1">
    <property type="nucleotide sequence ID" value="XM_025034520.1"/>
</dbReference>
<organism evidence="1 2">
    <name type="scientific">Temnothorax curvispinosus</name>
    <dbReference type="NCBI Taxonomy" id="300111"/>
    <lineage>
        <taxon>Eukaryota</taxon>
        <taxon>Metazoa</taxon>
        <taxon>Ecdysozoa</taxon>
        <taxon>Arthropoda</taxon>
        <taxon>Hexapoda</taxon>
        <taxon>Insecta</taxon>
        <taxon>Pterygota</taxon>
        <taxon>Neoptera</taxon>
        <taxon>Endopterygota</taxon>
        <taxon>Hymenoptera</taxon>
        <taxon>Apocrita</taxon>
        <taxon>Aculeata</taxon>
        <taxon>Formicoidea</taxon>
        <taxon>Formicidae</taxon>
        <taxon>Myrmicinae</taxon>
        <taxon>Temnothorax</taxon>
    </lineage>
</organism>
<keyword evidence="1" id="KW-1185">Reference proteome</keyword>
<evidence type="ECO:0000313" key="1">
    <source>
        <dbReference type="Proteomes" id="UP000504618"/>
    </source>
</evidence>